<feature type="region of interest" description="Disordered" evidence="1">
    <location>
        <begin position="553"/>
        <end position="617"/>
    </location>
</feature>
<feature type="compositionally biased region" description="Basic and acidic residues" evidence="1">
    <location>
        <begin position="107"/>
        <end position="125"/>
    </location>
</feature>
<feature type="region of interest" description="Disordered" evidence="1">
    <location>
        <begin position="337"/>
        <end position="493"/>
    </location>
</feature>
<dbReference type="EMBL" id="JAPDRN010000042">
    <property type="protein sequence ID" value="KAJ9633853.1"/>
    <property type="molecule type" value="Genomic_DNA"/>
</dbReference>
<feature type="compositionally biased region" description="Polar residues" evidence="1">
    <location>
        <begin position="281"/>
        <end position="294"/>
    </location>
</feature>
<evidence type="ECO:0000313" key="3">
    <source>
        <dbReference type="Proteomes" id="UP001172681"/>
    </source>
</evidence>
<feature type="compositionally biased region" description="Basic and acidic residues" evidence="1">
    <location>
        <begin position="172"/>
        <end position="184"/>
    </location>
</feature>
<feature type="compositionally biased region" description="Polar residues" evidence="1">
    <location>
        <begin position="597"/>
        <end position="607"/>
    </location>
</feature>
<feature type="region of interest" description="Disordered" evidence="1">
    <location>
        <begin position="214"/>
        <end position="325"/>
    </location>
</feature>
<feature type="compositionally biased region" description="Low complexity" evidence="1">
    <location>
        <begin position="295"/>
        <end position="308"/>
    </location>
</feature>
<accession>A0AA38Y386</accession>
<organism evidence="2 3">
    <name type="scientific">Knufia peltigerae</name>
    <dbReference type="NCBI Taxonomy" id="1002370"/>
    <lineage>
        <taxon>Eukaryota</taxon>
        <taxon>Fungi</taxon>
        <taxon>Dikarya</taxon>
        <taxon>Ascomycota</taxon>
        <taxon>Pezizomycotina</taxon>
        <taxon>Eurotiomycetes</taxon>
        <taxon>Chaetothyriomycetidae</taxon>
        <taxon>Chaetothyriales</taxon>
        <taxon>Trichomeriaceae</taxon>
        <taxon>Knufia</taxon>
    </lineage>
</organism>
<dbReference type="Proteomes" id="UP001172681">
    <property type="component" value="Unassembled WGS sequence"/>
</dbReference>
<feature type="compositionally biased region" description="Basic and acidic residues" evidence="1">
    <location>
        <begin position="218"/>
        <end position="228"/>
    </location>
</feature>
<feature type="compositionally biased region" description="Low complexity" evidence="1">
    <location>
        <begin position="557"/>
        <end position="567"/>
    </location>
</feature>
<comment type="caution">
    <text evidence="2">The sequence shown here is derived from an EMBL/GenBank/DDBJ whole genome shotgun (WGS) entry which is preliminary data.</text>
</comment>
<feature type="region of interest" description="Disordered" evidence="1">
    <location>
        <begin position="164"/>
        <end position="199"/>
    </location>
</feature>
<feature type="compositionally biased region" description="Low complexity" evidence="1">
    <location>
        <begin position="338"/>
        <end position="353"/>
    </location>
</feature>
<feature type="compositionally biased region" description="Low complexity" evidence="1">
    <location>
        <begin position="240"/>
        <end position="274"/>
    </location>
</feature>
<feature type="compositionally biased region" description="Basic residues" evidence="1">
    <location>
        <begin position="586"/>
        <end position="595"/>
    </location>
</feature>
<feature type="region of interest" description="Disordered" evidence="1">
    <location>
        <begin position="93"/>
        <end position="125"/>
    </location>
</feature>
<feature type="compositionally biased region" description="Low complexity" evidence="1">
    <location>
        <begin position="363"/>
        <end position="373"/>
    </location>
</feature>
<sequence length="627" mass="66715">MPPFPGEETLTTVYADVHTYFDAPTPRPFLHRFDKTSYFYIYYNSTRQTSRIEVALHPGSADQAAFSGYLDNVHVTNAHQFPTRVTLVVDATTGPTTTASPASARSSSREPDEWRLASADPRDPGTTRYRIHTIDFYFWNQEDAKLIVDICKRLLQPHQLDVDDDQDELEESHEHAHVQAHEVESEPEPEPEPEPYPHDMVSSVVQNLEHVAISDPAYGKDKSHDPTKARAMQMPPPTQPATAAAAALGQVPSTAHAAAAAVAATSPSPGSASTNIERNHSAQSPTPASGTNFTPLAYNPAAPAAPEPIAHREDTPPPVDAANGTGLATAAMHDRAYAPAHHQQQQQQPHTVPGGVGVGVVPGAGQQPYGHYGSPPPPPGAGVVPGQPSFGPHATTTTMTTTTPPQYQHPSFAGGVGALPPQSISSALQTSPRTSGSTGFGGGTTGPSSATSPDPSRHPSVAAQHYVPHQQDPNAHIFGGQQQQQQAVQSPGAQFYQSVNAQPHKPLQHIQPQYPDYLSAGSSPPPPPPSHAAAAATPVGGYANYSYAQTGGGQPGGLTQQGVGTTGNPYDVHGQLYRPTEDEYHTHHHHQRKPSRASGSQHNQPSTVDRLEKGVGKFFKRIEKKIG</sequence>
<feature type="compositionally biased region" description="Low complexity" evidence="1">
    <location>
        <begin position="479"/>
        <end position="493"/>
    </location>
</feature>
<feature type="region of interest" description="Disordered" evidence="1">
    <location>
        <begin position="507"/>
        <end position="536"/>
    </location>
</feature>
<evidence type="ECO:0000256" key="1">
    <source>
        <dbReference type="SAM" id="MobiDB-lite"/>
    </source>
</evidence>
<gene>
    <name evidence="2" type="ORF">H2204_006639</name>
</gene>
<feature type="compositionally biased region" description="Low complexity" evidence="1">
    <location>
        <begin position="93"/>
        <end position="106"/>
    </location>
</feature>
<protein>
    <submittedName>
        <fullName evidence="2">Uncharacterized protein</fullName>
    </submittedName>
</protein>
<evidence type="ECO:0000313" key="2">
    <source>
        <dbReference type="EMBL" id="KAJ9633853.1"/>
    </source>
</evidence>
<dbReference type="AlphaFoldDB" id="A0AA38Y386"/>
<feature type="compositionally biased region" description="Low complexity" evidence="1">
    <location>
        <begin position="381"/>
        <end position="403"/>
    </location>
</feature>
<proteinExistence type="predicted"/>
<reference evidence="2" key="1">
    <citation type="submission" date="2022-10" db="EMBL/GenBank/DDBJ databases">
        <title>Culturing micro-colonial fungi from biological soil crusts in the Mojave desert and describing Neophaeococcomyces mojavensis, and introducing the new genera and species Taxawa tesnikishii.</title>
        <authorList>
            <person name="Kurbessoian T."/>
            <person name="Stajich J.E."/>
        </authorList>
    </citation>
    <scope>NUCLEOTIDE SEQUENCE</scope>
    <source>
        <strain evidence="2">TK_35</strain>
    </source>
</reference>
<name>A0AA38Y386_9EURO</name>
<keyword evidence="3" id="KW-1185">Reference proteome</keyword>